<dbReference type="InterPro" id="IPR002379">
    <property type="entry name" value="ATPase_proteolipid_c-like_dom"/>
</dbReference>
<keyword evidence="4" id="KW-0138">CF(0)</keyword>
<name>A0A6C0UAE9_9CILI</name>
<evidence type="ECO:0000256" key="11">
    <source>
        <dbReference type="RuleBase" id="RU004221"/>
    </source>
</evidence>
<dbReference type="GO" id="GO:0015986">
    <property type="term" value="P:proton motive force-driven ATP synthesis"/>
    <property type="evidence" value="ECO:0007669"/>
    <property type="project" value="InterPro"/>
</dbReference>
<comment type="similarity">
    <text evidence="2 11">Belongs to the ATPase C chain family.</text>
</comment>
<dbReference type="InterPro" id="IPR000454">
    <property type="entry name" value="ATP_synth_F0_csu"/>
</dbReference>
<evidence type="ECO:0000256" key="2">
    <source>
        <dbReference type="ARBA" id="ARBA00006704"/>
    </source>
</evidence>
<dbReference type="EMBL" id="MK301177">
    <property type="protein sequence ID" value="QIB71994.1"/>
    <property type="molecule type" value="Genomic_DNA"/>
</dbReference>
<evidence type="ECO:0000256" key="7">
    <source>
        <dbReference type="ARBA" id="ARBA00022989"/>
    </source>
</evidence>
<geneLocation type="mitochondrion" evidence="13"/>
<gene>
    <name evidence="13" type="primary">atp9</name>
</gene>
<dbReference type="PRINTS" id="PR00124">
    <property type="entry name" value="ATPASEC"/>
</dbReference>
<dbReference type="GO" id="GO:0045259">
    <property type="term" value="C:proton-transporting ATP synthase complex"/>
    <property type="evidence" value="ECO:0007669"/>
    <property type="project" value="UniProtKB-KW"/>
</dbReference>
<dbReference type="InterPro" id="IPR038662">
    <property type="entry name" value="ATP_synth_F0_csu_sf"/>
</dbReference>
<dbReference type="GO" id="GO:0008289">
    <property type="term" value="F:lipid binding"/>
    <property type="evidence" value="ECO:0007669"/>
    <property type="project" value="UniProtKB-KW"/>
</dbReference>
<evidence type="ECO:0000256" key="3">
    <source>
        <dbReference type="ARBA" id="ARBA00022448"/>
    </source>
</evidence>
<dbReference type="GO" id="GO:0015078">
    <property type="term" value="F:proton transmembrane transporter activity"/>
    <property type="evidence" value="ECO:0007669"/>
    <property type="project" value="InterPro"/>
</dbReference>
<dbReference type="SUPFAM" id="SSF81333">
    <property type="entry name" value="F1F0 ATP synthase subunit C"/>
    <property type="match status" value="1"/>
</dbReference>
<accession>A0A6C0UAE9</accession>
<dbReference type="InterPro" id="IPR020537">
    <property type="entry name" value="ATP_synth_F0_csu_DDCD_BS"/>
</dbReference>
<keyword evidence="11 13" id="KW-0496">Mitochondrion</keyword>
<protein>
    <recommendedName>
        <fullName evidence="11">ATP synthase subunit 9, mitochondrial</fullName>
    </recommendedName>
</protein>
<comment type="subcellular location">
    <subcellularLocation>
        <location evidence="1">Membrane</location>
        <topology evidence="1">Multi-pass membrane protein</topology>
    </subcellularLocation>
    <subcellularLocation>
        <location evidence="11">Mitochondrion membrane</location>
        <topology evidence="11">Multi-pass membrane protein</topology>
    </subcellularLocation>
</comment>
<evidence type="ECO:0000256" key="5">
    <source>
        <dbReference type="ARBA" id="ARBA00022692"/>
    </source>
</evidence>
<dbReference type="GO" id="GO:0033177">
    <property type="term" value="C:proton-transporting two-sector ATPase complex, proton-transporting domain"/>
    <property type="evidence" value="ECO:0007669"/>
    <property type="project" value="InterPro"/>
</dbReference>
<keyword evidence="5 11" id="KW-0812">Transmembrane</keyword>
<feature type="transmembrane region" description="Helical" evidence="11">
    <location>
        <begin position="47"/>
        <end position="74"/>
    </location>
</feature>
<evidence type="ECO:0000259" key="12">
    <source>
        <dbReference type="Pfam" id="PF00137"/>
    </source>
</evidence>
<feature type="domain" description="V-ATPase proteolipid subunit C-like" evidence="12">
    <location>
        <begin position="10"/>
        <end position="68"/>
    </location>
</feature>
<evidence type="ECO:0000313" key="13">
    <source>
        <dbReference type="EMBL" id="QIB71994.1"/>
    </source>
</evidence>
<keyword evidence="7 11" id="KW-1133">Transmembrane helix</keyword>
<dbReference type="GO" id="GO:0031966">
    <property type="term" value="C:mitochondrial membrane"/>
    <property type="evidence" value="ECO:0007669"/>
    <property type="project" value="UniProtKB-SubCell"/>
</dbReference>
<sequence>MVFLVGMKILAAAVCMLPLGGCALGVGLIFCGLLYGLSRNPSAYESVFGLSLLGLAMIELFAFICVIGAGAAYLL</sequence>
<evidence type="ECO:0000256" key="6">
    <source>
        <dbReference type="ARBA" id="ARBA00022781"/>
    </source>
</evidence>
<keyword evidence="3 11" id="KW-0813">Transport</keyword>
<evidence type="ECO:0000256" key="10">
    <source>
        <dbReference type="ARBA" id="ARBA00023136"/>
    </source>
</evidence>
<reference evidence="13" key="1">
    <citation type="journal article" date="2019" name="Mitochondrial DNA Part B Resour">
        <title>The complete mitochondrial genome of Gruberia lanceolata (Gruber, 1884) Kahl, 1932 (Ciliophora: Heterotrichea).</title>
        <authorList>
            <person name="Park M.-H."/>
            <person name="Min G.-S."/>
        </authorList>
    </citation>
    <scope>NUCLEOTIDE SEQUENCE</scope>
    <source>
        <strain evidence="13">Gben1</strain>
    </source>
</reference>
<dbReference type="InterPro" id="IPR035921">
    <property type="entry name" value="F/V-ATP_Csub_sf"/>
</dbReference>
<keyword evidence="9 11" id="KW-0446">Lipid-binding</keyword>
<dbReference type="AlphaFoldDB" id="A0A6C0UAE9"/>
<dbReference type="PROSITE" id="PS00605">
    <property type="entry name" value="ATPASE_C"/>
    <property type="match status" value="1"/>
</dbReference>
<evidence type="ECO:0000256" key="8">
    <source>
        <dbReference type="ARBA" id="ARBA00023065"/>
    </source>
</evidence>
<organism evidence="13">
    <name type="scientific">Gruberia lanceolata</name>
    <dbReference type="NCBI Taxonomy" id="1978530"/>
    <lineage>
        <taxon>Eukaryota</taxon>
        <taxon>Sar</taxon>
        <taxon>Alveolata</taxon>
        <taxon>Ciliophora</taxon>
        <taxon>Postciliodesmatophora</taxon>
        <taxon>Heterotrichea</taxon>
        <taxon>Heterotrichida</taxon>
        <taxon>Spirostomidae</taxon>
        <taxon>Gruberia</taxon>
    </lineage>
</organism>
<keyword evidence="10 11" id="KW-0472">Membrane</keyword>
<keyword evidence="6 11" id="KW-0375">Hydrogen ion transport</keyword>
<proteinExistence type="inferred from homology"/>
<evidence type="ECO:0000256" key="1">
    <source>
        <dbReference type="ARBA" id="ARBA00004141"/>
    </source>
</evidence>
<evidence type="ECO:0000256" key="4">
    <source>
        <dbReference type="ARBA" id="ARBA00022547"/>
    </source>
</evidence>
<dbReference type="Pfam" id="PF00137">
    <property type="entry name" value="ATP-synt_C"/>
    <property type="match status" value="1"/>
</dbReference>
<dbReference type="Gene3D" id="1.20.20.10">
    <property type="entry name" value="F1F0 ATP synthase subunit C"/>
    <property type="match status" value="1"/>
</dbReference>
<comment type="subunit">
    <text evidence="11">F-type ATPases have 2 components, CF(1) - the catalytic core - and CF(0) - the membrane proton channel. CF(1) has five subunits: alpha(3), beta(3), gamma(1), delta(1), epsilon(1). CF(0) has three main subunits: a, b and c.</text>
</comment>
<feature type="transmembrane region" description="Helical" evidence="11">
    <location>
        <begin position="9"/>
        <end position="35"/>
    </location>
</feature>
<keyword evidence="8 11" id="KW-0406">Ion transport</keyword>
<evidence type="ECO:0000256" key="9">
    <source>
        <dbReference type="ARBA" id="ARBA00023121"/>
    </source>
</evidence>